<gene>
    <name evidence="6" type="ORF">F4554_002122</name>
</gene>
<dbReference type="InterPro" id="IPR015424">
    <property type="entry name" value="PyrdxlP-dep_Trfase"/>
</dbReference>
<name>A0A852Z987_9ACTN</name>
<dbReference type="GO" id="GO:0008483">
    <property type="term" value="F:transaminase activity"/>
    <property type="evidence" value="ECO:0007669"/>
    <property type="project" value="TreeGrafter"/>
</dbReference>
<protein>
    <submittedName>
        <fullName evidence="6">dTDP-4-amino-4,6-dideoxygalactose transaminase</fullName>
    </submittedName>
</protein>
<evidence type="ECO:0000256" key="1">
    <source>
        <dbReference type="ARBA" id="ARBA00001933"/>
    </source>
</evidence>
<dbReference type="CDD" id="cd00616">
    <property type="entry name" value="AHBA_syn"/>
    <property type="match status" value="1"/>
</dbReference>
<comment type="cofactor">
    <cofactor evidence="1">
        <name>pyridoxal 5'-phosphate</name>
        <dbReference type="ChEBI" id="CHEBI:597326"/>
    </cofactor>
</comment>
<dbReference type="SUPFAM" id="SSF53383">
    <property type="entry name" value="PLP-dependent transferases"/>
    <property type="match status" value="1"/>
</dbReference>
<comment type="similarity">
    <text evidence="4">Belongs to the DegT/DnrJ/EryC1 family.</text>
</comment>
<dbReference type="PANTHER" id="PTHR30244">
    <property type="entry name" value="TRANSAMINASE"/>
    <property type="match status" value="1"/>
</dbReference>
<dbReference type="InterPro" id="IPR015422">
    <property type="entry name" value="PyrdxlP-dep_Trfase_small"/>
</dbReference>
<comment type="caution">
    <text evidence="6">The sequence shown here is derived from an EMBL/GenBank/DDBJ whole genome shotgun (WGS) entry which is preliminary data.</text>
</comment>
<dbReference type="Proteomes" id="UP000579605">
    <property type="component" value="Unassembled WGS sequence"/>
</dbReference>
<dbReference type="Gene3D" id="3.90.1150.10">
    <property type="entry name" value="Aspartate Aminotransferase, domain 1"/>
    <property type="match status" value="1"/>
</dbReference>
<evidence type="ECO:0000256" key="3">
    <source>
        <dbReference type="PIRSR" id="PIRSR000390-2"/>
    </source>
</evidence>
<dbReference type="EMBL" id="JACBZH010000001">
    <property type="protein sequence ID" value="NYH89484.1"/>
    <property type="molecule type" value="Genomic_DNA"/>
</dbReference>
<proteinExistence type="inferred from homology"/>
<dbReference type="GO" id="GO:0030170">
    <property type="term" value="F:pyridoxal phosphate binding"/>
    <property type="evidence" value="ECO:0007669"/>
    <property type="project" value="TreeGrafter"/>
</dbReference>
<dbReference type="RefSeq" id="WP_238341259.1">
    <property type="nucleotide sequence ID" value="NZ_BAAARR010000008.1"/>
</dbReference>
<accession>A0A852Z987</accession>
<evidence type="ECO:0000256" key="5">
    <source>
        <dbReference type="SAM" id="MobiDB-lite"/>
    </source>
</evidence>
<evidence type="ECO:0000256" key="4">
    <source>
        <dbReference type="RuleBase" id="RU004508"/>
    </source>
</evidence>
<feature type="modified residue" description="N6-(pyridoxal phosphate)lysine" evidence="3">
    <location>
        <position position="230"/>
    </location>
</feature>
<feature type="region of interest" description="Disordered" evidence="5">
    <location>
        <begin position="1"/>
        <end position="26"/>
    </location>
</feature>
<dbReference type="Gene3D" id="3.40.640.10">
    <property type="entry name" value="Type I PLP-dependent aspartate aminotransferase-like (Major domain)"/>
    <property type="match status" value="1"/>
</dbReference>
<evidence type="ECO:0000256" key="2">
    <source>
        <dbReference type="PIRSR" id="PIRSR000390-1"/>
    </source>
</evidence>
<keyword evidence="7" id="KW-1185">Reference proteome</keyword>
<sequence>MTAGRAVPDTVPHAVPPTEPATEPAEPHEVTALMASTLALRGGTPVRTRPFPAWPRADEQVGAELLDVLDSGKWGSTHGDRVAAFERDFADYQQAAHCVCVSNGTLALVAALRAAGVGIGDEVIVPPYTFIASAAAVVLVGAVPVFADVDPATHLLDPVAAAAAITPRTRAVMPVHIAGRPCDLDAFAALGREHGVAIVEDAAQAHGAEWRGRRVGALGDLGTFSFQTSKNMSAGEGGAVVTNDDRLAERLYALANVGRVRGGGWYQHEHLGYNLRLTEFQAAILTGQLRDHPATQATRDANARLLGSLLGEVEGVSLPSEDPNVTAHGRHLFLMRLPALGAAGKRDAFVQALAAEGIPCSGGYVGLHRNNALREEIATLTKRLEVPYAEPRVPGAEQVAADTVWLPQPALLGDEADVRDIAAAVSKVLGQAHTL</sequence>
<dbReference type="PIRSF" id="PIRSF000390">
    <property type="entry name" value="PLP_StrS"/>
    <property type="match status" value="1"/>
</dbReference>
<keyword evidence="3 4" id="KW-0663">Pyridoxal phosphate</keyword>
<dbReference type="GO" id="GO:0000271">
    <property type="term" value="P:polysaccharide biosynthetic process"/>
    <property type="evidence" value="ECO:0007669"/>
    <property type="project" value="TreeGrafter"/>
</dbReference>
<dbReference type="Pfam" id="PF01041">
    <property type="entry name" value="DegT_DnrJ_EryC1"/>
    <property type="match status" value="1"/>
</dbReference>
<evidence type="ECO:0000313" key="7">
    <source>
        <dbReference type="Proteomes" id="UP000579605"/>
    </source>
</evidence>
<reference evidence="6 7" key="1">
    <citation type="submission" date="2020-07" db="EMBL/GenBank/DDBJ databases">
        <title>Sequencing the genomes of 1000 actinobacteria strains.</title>
        <authorList>
            <person name="Klenk H.-P."/>
        </authorList>
    </citation>
    <scope>NUCLEOTIDE SEQUENCE [LARGE SCALE GENOMIC DNA]</scope>
    <source>
        <strain evidence="6 7">DSM 18448</strain>
    </source>
</reference>
<organism evidence="6 7">
    <name type="scientific">Actinopolymorpha rutila</name>
    <dbReference type="NCBI Taxonomy" id="446787"/>
    <lineage>
        <taxon>Bacteria</taxon>
        <taxon>Bacillati</taxon>
        <taxon>Actinomycetota</taxon>
        <taxon>Actinomycetes</taxon>
        <taxon>Propionibacteriales</taxon>
        <taxon>Actinopolymorphaceae</taxon>
        <taxon>Actinopolymorpha</taxon>
    </lineage>
</organism>
<feature type="active site" description="Proton acceptor" evidence="2">
    <location>
        <position position="230"/>
    </location>
</feature>
<dbReference type="InterPro" id="IPR015421">
    <property type="entry name" value="PyrdxlP-dep_Trfase_major"/>
</dbReference>
<dbReference type="InterPro" id="IPR000653">
    <property type="entry name" value="DegT/StrS_aminotransferase"/>
</dbReference>
<dbReference type="AlphaFoldDB" id="A0A852Z987"/>
<evidence type="ECO:0000313" key="6">
    <source>
        <dbReference type="EMBL" id="NYH89484.1"/>
    </source>
</evidence>
<dbReference type="PANTHER" id="PTHR30244:SF34">
    <property type="entry name" value="DTDP-4-AMINO-4,6-DIDEOXYGALACTOSE TRANSAMINASE"/>
    <property type="match status" value="1"/>
</dbReference>